<dbReference type="HOGENOM" id="CLU_069065_1_0_3"/>
<evidence type="ECO:0000313" key="1">
    <source>
        <dbReference type="EMBL" id="BAC90356.1"/>
    </source>
</evidence>
<dbReference type="Proteomes" id="UP000000557">
    <property type="component" value="Chromosome"/>
</dbReference>
<evidence type="ECO:0000313" key="2">
    <source>
        <dbReference type="Proteomes" id="UP000000557"/>
    </source>
</evidence>
<organism evidence="1 2">
    <name type="scientific">Gloeobacter violaceus (strain ATCC 29082 / PCC 7421)</name>
    <dbReference type="NCBI Taxonomy" id="251221"/>
    <lineage>
        <taxon>Bacteria</taxon>
        <taxon>Bacillati</taxon>
        <taxon>Cyanobacteriota</taxon>
        <taxon>Cyanophyceae</taxon>
        <taxon>Gloeobacterales</taxon>
        <taxon>Gloeobacteraceae</taxon>
        <taxon>Gloeobacter</taxon>
    </lineage>
</organism>
<dbReference type="EnsemblBacteria" id="BAC90356">
    <property type="protein sequence ID" value="BAC90356"/>
    <property type="gene ID" value="BAC90356"/>
</dbReference>
<dbReference type="STRING" id="251221.gene:10759912"/>
<dbReference type="PANTHER" id="PTHR34613:SF1">
    <property type="entry name" value="SLL6017 PROTEIN"/>
    <property type="match status" value="1"/>
</dbReference>
<dbReference type="PANTHER" id="PTHR34613">
    <property type="entry name" value="SLL0800 PROTEIN"/>
    <property type="match status" value="1"/>
</dbReference>
<dbReference type="PATRIC" id="fig|251221.4.peg.2452"/>
<dbReference type="OrthoDB" id="510169at2"/>
<dbReference type="EMBL" id="BA000045">
    <property type="protein sequence ID" value="BAC90356.1"/>
    <property type="molecule type" value="Genomic_DNA"/>
</dbReference>
<keyword evidence="2" id="KW-1185">Reference proteome</keyword>
<dbReference type="eggNOG" id="COG5464">
    <property type="taxonomic scope" value="Bacteria"/>
</dbReference>
<dbReference type="KEGG" id="gvi:glr2415"/>
<proteinExistence type="predicted"/>
<sequence length="336" mass="38225">MLRMDVTQSAGLSECAMASQPRRPLDTSLQGLAGFYSRNFLSWLIGGEVTWLQQLDSVIVAQQRRADFLVRYRDDAQERLLHAEFQNRIYEEDLLAQMPFRMASYALAVRGRYGQLPVQVLILLKDSEAARRVPAAFIEGQVRVDYRLVRLWEVDPRPIVDGGWVGLLPLVPLMEGPVAQLLEQTADAIEAQVQSSQERTGLLSVTLLLAALRANPRLLTEFVSRRNMQNILTETPFFQQLLQEQVQQRVQEQVEQRVQEQVEQRVQAVRQEAGTLAQLETRRADLLRVLARKFGPVSEELAQQLQGISESQRLEQLLDLAVDATDLDTFRCAAQF</sequence>
<reference evidence="1 2" key="1">
    <citation type="journal article" date="2003" name="DNA Res.">
        <title>Complete genome structure of Gloeobacter violaceus PCC 7421, a cyanobacterium that lacks thylakoids.</title>
        <authorList>
            <person name="Nakamura Y."/>
            <person name="Kaneko T."/>
            <person name="Sato S."/>
            <person name="Mimuro M."/>
            <person name="Miyashita H."/>
            <person name="Tsuchiya T."/>
            <person name="Sasamoto S."/>
            <person name="Watanabe A."/>
            <person name="Kawashima K."/>
            <person name="Kishida Y."/>
            <person name="Kiyokawa C."/>
            <person name="Kohara M."/>
            <person name="Matsumoto M."/>
            <person name="Matsuno A."/>
            <person name="Nakazaki N."/>
            <person name="Shimpo S."/>
            <person name="Takeuchi C."/>
            <person name="Yamada M."/>
            <person name="Tabata S."/>
        </authorList>
    </citation>
    <scope>NUCLEOTIDE SEQUENCE [LARGE SCALE GENOMIC DNA]</scope>
    <source>
        <strain evidence="2">ATCC 29082 / PCC 7421</strain>
    </source>
</reference>
<protein>
    <submittedName>
        <fullName evidence="1">Glr2415 protein</fullName>
    </submittedName>
</protein>
<accession>Q7NHX0</accession>
<dbReference type="InParanoid" id="Q7NHX0"/>
<reference evidence="1 2" key="2">
    <citation type="journal article" date="2003" name="DNA Res.">
        <title>Complete genome structure of Gloeobacter violaceus PCC 7421, a cyanobacterium that lacks thylakoids (supplement).</title>
        <authorList>
            <person name="Nakamura Y."/>
            <person name="Kaneko T."/>
            <person name="Sato S."/>
            <person name="Mimuro M."/>
            <person name="Miyashita H."/>
            <person name="Tsuchiya T."/>
            <person name="Sasamoto S."/>
            <person name="Watanabe A."/>
            <person name="Kawashima K."/>
            <person name="Kishida Y."/>
            <person name="Kiyokawa C."/>
            <person name="Kohara M."/>
            <person name="Matsumoto M."/>
            <person name="Matsuno A."/>
            <person name="Nakazaki N."/>
            <person name="Shimpo S."/>
            <person name="Takeuchi C."/>
            <person name="Yamada M."/>
            <person name="Tabata S."/>
        </authorList>
    </citation>
    <scope>NUCLEOTIDE SEQUENCE [LARGE SCALE GENOMIC DNA]</scope>
    <source>
        <strain evidence="2">ATCC 29082 / PCC 7421</strain>
    </source>
</reference>
<dbReference type="PhylomeDB" id="Q7NHX0"/>
<dbReference type="AlphaFoldDB" id="Q7NHX0"/>
<name>Q7NHX0_GLOVI</name>
<gene>
    <name evidence="1" type="ordered locus">glr2415</name>
</gene>